<dbReference type="Pfam" id="PF02625">
    <property type="entry name" value="XdhC_CoxI"/>
    <property type="match status" value="2"/>
</dbReference>
<organism evidence="3">
    <name type="scientific">Planktothricoides sp. SpSt-374</name>
    <dbReference type="NCBI Taxonomy" id="2282167"/>
    <lineage>
        <taxon>Bacteria</taxon>
        <taxon>Bacillati</taxon>
        <taxon>Cyanobacteriota</taxon>
        <taxon>Cyanophyceae</taxon>
        <taxon>Oscillatoriophycideae</taxon>
        <taxon>Oscillatoriales</taxon>
        <taxon>Oscillatoriaceae</taxon>
        <taxon>Planktothricoides</taxon>
    </lineage>
</organism>
<comment type="caution">
    <text evidence="3">The sequence shown here is derived from an EMBL/GenBank/DDBJ whole genome shotgun (WGS) entry which is preliminary data.</text>
</comment>
<dbReference type="PANTHER" id="PTHR30388">
    <property type="entry name" value="ALDEHYDE OXIDOREDUCTASE MOLYBDENUM COFACTOR ASSEMBLY PROTEIN"/>
    <property type="match status" value="1"/>
</dbReference>
<dbReference type="Pfam" id="PF13478">
    <property type="entry name" value="XdhC_C"/>
    <property type="match status" value="1"/>
</dbReference>
<dbReference type="Gene3D" id="3.40.50.720">
    <property type="entry name" value="NAD(P)-binding Rossmann-like Domain"/>
    <property type="match status" value="1"/>
</dbReference>
<feature type="domain" description="XdhC- CoxI" evidence="1">
    <location>
        <begin position="125"/>
        <end position="182"/>
    </location>
</feature>
<dbReference type="EMBL" id="DSPX01000179">
    <property type="protein sequence ID" value="HGG02362.1"/>
    <property type="molecule type" value="Genomic_DNA"/>
</dbReference>
<sequence length="390" mass="41212">MKDLLDGIEKWLNQGRAVAVATLVSVKGSSPREVGAAMAVNDAGEVLGSISGGCVEGALVDEALDAIAQSKPRLVSYGIADDEGFSIGLTCGGTIYVFVTPLWGAGDLGGRGAGEMFDAIRNSSQNPVAVCTAVAGPNAGAQMLVWEGGNVLGSIGDAELDRVVVRDARGELAQGQKQLRYYSLIEGSGYCAVPPDHSSDESEVNIAVFINSFAPPPHLIIFGAVDFTRSLCQLGKMLGYRVTVCDARSRFATKERFPEADEVVAEWPQKYLEKTQVSERTVIAVLTHDPKFDVPALVTAVKTNAGYIGAMGSRRTTSDRLRRLQKAGLTDREINRISAPIGLDIGATTPAETAVSIMAEVIALRTGRQGERLAHSQNTIHPILGDGVTG</sequence>
<feature type="domain" description="XdhC Rossmann" evidence="2">
    <location>
        <begin position="219"/>
        <end position="361"/>
    </location>
</feature>
<protein>
    <submittedName>
        <fullName evidence="3">XdhC/CoxI family protein</fullName>
    </submittedName>
</protein>
<dbReference type="PANTHER" id="PTHR30388:SF4">
    <property type="entry name" value="MOLYBDENUM COFACTOR INSERTION CHAPERONE PAOD"/>
    <property type="match status" value="1"/>
</dbReference>
<dbReference type="InterPro" id="IPR052698">
    <property type="entry name" value="MoCofactor_Util/Proc"/>
</dbReference>
<evidence type="ECO:0000259" key="1">
    <source>
        <dbReference type="Pfam" id="PF02625"/>
    </source>
</evidence>
<dbReference type="InterPro" id="IPR003777">
    <property type="entry name" value="XdhC_CoxI"/>
</dbReference>
<name>A0A7C3ZM48_9CYAN</name>
<dbReference type="InterPro" id="IPR027051">
    <property type="entry name" value="XdhC_Rossmann_dom"/>
</dbReference>
<accession>A0A7C3ZM48</accession>
<reference evidence="3" key="1">
    <citation type="journal article" date="2020" name="mSystems">
        <title>Genome- and Community-Level Interaction Insights into Carbon Utilization and Element Cycling Functions of Hydrothermarchaeota in Hydrothermal Sediment.</title>
        <authorList>
            <person name="Zhou Z."/>
            <person name="Liu Y."/>
            <person name="Xu W."/>
            <person name="Pan J."/>
            <person name="Luo Z.H."/>
            <person name="Li M."/>
        </authorList>
    </citation>
    <scope>NUCLEOTIDE SEQUENCE [LARGE SCALE GENOMIC DNA]</scope>
    <source>
        <strain evidence="3">SpSt-374</strain>
    </source>
</reference>
<evidence type="ECO:0000259" key="2">
    <source>
        <dbReference type="Pfam" id="PF13478"/>
    </source>
</evidence>
<feature type="domain" description="XdhC- CoxI" evidence="1">
    <location>
        <begin position="11"/>
        <end position="78"/>
    </location>
</feature>
<dbReference type="AlphaFoldDB" id="A0A7C3ZM48"/>
<evidence type="ECO:0000313" key="3">
    <source>
        <dbReference type="EMBL" id="HGG02362.1"/>
    </source>
</evidence>
<gene>
    <name evidence="3" type="ORF">ENR15_17395</name>
</gene>
<proteinExistence type="predicted"/>